<dbReference type="Proteomes" id="UP001219525">
    <property type="component" value="Unassembled WGS sequence"/>
</dbReference>
<dbReference type="AlphaFoldDB" id="A0AAD7E0I3"/>
<dbReference type="SUPFAM" id="SSF50370">
    <property type="entry name" value="Ricin B-like lectins"/>
    <property type="match status" value="1"/>
</dbReference>
<evidence type="ECO:0008006" key="3">
    <source>
        <dbReference type="Google" id="ProtNLM"/>
    </source>
</evidence>
<organism evidence="1 2">
    <name type="scientific">Mycena pura</name>
    <dbReference type="NCBI Taxonomy" id="153505"/>
    <lineage>
        <taxon>Eukaryota</taxon>
        <taxon>Fungi</taxon>
        <taxon>Dikarya</taxon>
        <taxon>Basidiomycota</taxon>
        <taxon>Agaricomycotina</taxon>
        <taxon>Agaricomycetes</taxon>
        <taxon>Agaricomycetidae</taxon>
        <taxon>Agaricales</taxon>
        <taxon>Marasmiineae</taxon>
        <taxon>Mycenaceae</taxon>
        <taxon>Mycena</taxon>
    </lineage>
</organism>
<sequence length="136" mass="15342">MAPETGRYTITNVKFRNLVVLPDANDDSDLVARNEENVDAERWNITLLNNKRYTIKSHGFANFAGCDTRAGPGDGLRGRQRNQQWIIKETRIKGQFNISPTDADVFWGLADGEYDTPVTLASAPNDPKNQWIFTKV</sequence>
<accession>A0AAD7E0I3</accession>
<reference evidence="1" key="1">
    <citation type="submission" date="2023-03" db="EMBL/GenBank/DDBJ databases">
        <title>Massive genome expansion in bonnet fungi (Mycena s.s.) driven by repeated elements and novel gene families across ecological guilds.</title>
        <authorList>
            <consortium name="Lawrence Berkeley National Laboratory"/>
            <person name="Harder C.B."/>
            <person name="Miyauchi S."/>
            <person name="Viragh M."/>
            <person name="Kuo A."/>
            <person name="Thoen E."/>
            <person name="Andreopoulos B."/>
            <person name="Lu D."/>
            <person name="Skrede I."/>
            <person name="Drula E."/>
            <person name="Henrissat B."/>
            <person name="Morin E."/>
            <person name="Kohler A."/>
            <person name="Barry K."/>
            <person name="LaButti K."/>
            <person name="Morin E."/>
            <person name="Salamov A."/>
            <person name="Lipzen A."/>
            <person name="Mereny Z."/>
            <person name="Hegedus B."/>
            <person name="Baldrian P."/>
            <person name="Stursova M."/>
            <person name="Weitz H."/>
            <person name="Taylor A."/>
            <person name="Grigoriev I.V."/>
            <person name="Nagy L.G."/>
            <person name="Martin F."/>
            <person name="Kauserud H."/>
        </authorList>
    </citation>
    <scope>NUCLEOTIDE SEQUENCE</scope>
    <source>
        <strain evidence="1">9144</strain>
    </source>
</reference>
<evidence type="ECO:0000313" key="1">
    <source>
        <dbReference type="EMBL" id="KAJ7222608.1"/>
    </source>
</evidence>
<comment type="caution">
    <text evidence="1">The sequence shown here is derived from an EMBL/GenBank/DDBJ whole genome shotgun (WGS) entry which is preliminary data.</text>
</comment>
<name>A0AAD7E0I3_9AGAR</name>
<dbReference type="InterPro" id="IPR035992">
    <property type="entry name" value="Ricin_B-like_lectins"/>
</dbReference>
<protein>
    <recommendedName>
        <fullName evidence="3">Ricin B lectin domain-containing protein</fullName>
    </recommendedName>
</protein>
<evidence type="ECO:0000313" key="2">
    <source>
        <dbReference type="Proteomes" id="UP001219525"/>
    </source>
</evidence>
<dbReference type="EMBL" id="JARJCW010000007">
    <property type="protein sequence ID" value="KAJ7222608.1"/>
    <property type="molecule type" value="Genomic_DNA"/>
</dbReference>
<gene>
    <name evidence="1" type="ORF">GGX14DRAFT_664430</name>
</gene>
<dbReference type="Gene3D" id="2.80.10.50">
    <property type="match status" value="1"/>
</dbReference>
<proteinExistence type="predicted"/>
<keyword evidence="2" id="KW-1185">Reference proteome</keyword>